<gene>
    <name evidence="2" type="ORF">DPMN_159672</name>
</gene>
<reference evidence="2" key="2">
    <citation type="submission" date="2020-11" db="EMBL/GenBank/DDBJ databases">
        <authorList>
            <person name="McCartney M.A."/>
            <person name="Auch B."/>
            <person name="Kono T."/>
            <person name="Mallez S."/>
            <person name="Becker A."/>
            <person name="Gohl D.M."/>
            <person name="Silverstein K.A.T."/>
            <person name="Koren S."/>
            <person name="Bechman K.B."/>
            <person name="Herman A."/>
            <person name="Abrahante J.E."/>
            <person name="Garbe J."/>
        </authorList>
    </citation>
    <scope>NUCLEOTIDE SEQUENCE</scope>
    <source>
        <strain evidence="2">Duluth1</strain>
        <tissue evidence="2">Whole animal</tissue>
    </source>
</reference>
<dbReference type="Proteomes" id="UP000828390">
    <property type="component" value="Unassembled WGS sequence"/>
</dbReference>
<evidence type="ECO:0000313" key="3">
    <source>
        <dbReference type="Proteomes" id="UP000828390"/>
    </source>
</evidence>
<proteinExistence type="predicted"/>
<evidence type="ECO:0000256" key="1">
    <source>
        <dbReference type="SAM" id="MobiDB-lite"/>
    </source>
</evidence>
<keyword evidence="3" id="KW-1185">Reference proteome</keyword>
<accession>A0A9D4EM30</accession>
<comment type="caution">
    <text evidence="2">The sequence shown here is derived from an EMBL/GenBank/DDBJ whole genome shotgun (WGS) entry which is preliminary data.</text>
</comment>
<dbReference type="EMBL" id="JAIWYP010000008">
    <property type="protein sequence ID" value="KAH3781768.1"/>
    <property type="molecule type" value="Genomic_DNA"/>
</dbReference>
<name>A0A9D4EM30_DREPO</name>
<organism evidence="2 3">
    <name type="scientific">Dreissena polymorpha</name>
    <name type="common">Zebra mussel</name>
    <name type="synonym">Mytilus polymorpha</name>
    <dbReference type="NCBI Taxonomy" id="45954"/>
    <lineage>
        <taxon>Eukaryota</taxon>
        <taxon>Metazoa</taxon>
        <taxon>Spiralia</taxon>
        <taxon>Lophotrochozoa</taxon>
        <taxon>Mollusca</taxon>
        <taxon>Bivalvia</taxon>
        <taxon>Autobranchia</taxon>
        <taxon>Heteroconchia</taxon>
        <taxon>Euheterodonta</taxon>
        <taxon>Imparidentia</taxon>
        <taxon>Neoheterodontei</taxon>
        <taxon>Myida</taxon>
        <taxon>Dreissenoidea</taxon>
        <taxon>Dreissenidae</taxon>
        <taxon>Dreissena</taxon>
    </lineage>
</organism>
<dbReference type="AlphaFoldDB" id="A0A9D4EM30"/>
<sequence length="54" mass="5847">MTSIDISRLRVPQFHGVLFTKRPAHHHLQASSLSQTGQTTLPSSGKATVGATYK</sequence>
<reference evidence="2" key="1">
    <citation type="journal article" date="2019" name="bioRxiv">
        <title>The Genome of the Zebra Mussel, Dreissena polymorpha: A Resource for Invasive Species Research.</title>
        <authorList>
            <person name="McCartney M.A."/>
            <person name="Auch B."/>
            <person name="Kono T."/>
            <person name="Mallez S."/>
            <person name="Zhang Y."/>
            <person name="Obille A."/>
            <person name="Becker A."/>
            <person name="Abrahante J.E."/>
            <person name="Garbe J."/>
            <person name="Badalamenti J.P."/>
            <person name="Herman A."/>
            <person name="Mangelson H."/>
            <person name="Liachko I."/>
            <person name="Sullivan S."/>
            <person name="Sone E.D."/>
            <person name="Koren S."/>
            <person name="Silverstein K.A.T."/>
            <person name="Beckman K.B."/>
            <person name="Gohl D.M."/>
        </authorList>
    </citation>
    <scope>NUCLEOTIDE SEQUENCE</scope>
    <source>
        <strain evidence="2">Duluth1</strain>
        <tissue evidence="2">Whole animal</tissue>
    </source>
</reference>
<evidence type="ECO:0000313" key="2">
    <source>
        <dbReference type="EMBL" id="KAH3781768.1"/>
    </source>
</evidence>
<protein>
    <submittedName>
        <fullName evidence="2">Uncharacterized protein</fullName>
    </submittedName>
</protein>
<feature type="region of interest" description="Disordered" evidence="1">
    <location>
        <begin position="28"/>
        <end position="54"/>
    </location>
</feature>
<feature type="compositionally biased region" description="Polar residues" evidence="1">
    <location>
        <begin position="29"/>
        <end position="46"/>
    </location>
</feature>